<organism evidence="1 2">
    <name type="scientific">Streptomyces albiaxialis</name>
    <dbReference type="NCBI Taxonomy" id="329523"/>
    <lineage>
        <taxon>Bacteria</taxon>
        <taxon>Bacillati</taxon>
        <taxon>Actinomycetota</taxon>
        <taxon>Actinomycetes</taxon>
        <taxon>Kitasatosporales</taxon>
        <taxon>Streptomycetaceae</taxon>
        <taxon>Streptomyces</taxon>
    </lineage>
</organism>
<evidence type="ECO:0000313" key="1">
    <source>
        <dbReference type="EMBL" id="GAA2101636.1"/>
    </source>
</evidence>
<evidence type="ECO:0000313" key="2">
    <source>
        <dbReference type="Proteomes" id="UP001500016"/>
    </source>
</evidence>
<proteinExistence type="predicted"/>
<protein>
    <submittedName>
        <fullName evidence="1">Uncharacterized protein</fullName>
    </submittedName>
</protein>
<name>A0ABN2X129_9ACTN</name>
<keyword evidence="2" id="KW-1185">Reference proteome</keyword>
<dbReference type="EMBL" id="BAAAPE010000028">
    <property type="protein sequence ID" value="GAA2101636.1"/>
    <property type="molecule type" value="Genomic_DNA"/>
</dbReference>
<sequence>MAARAVRVAAVTNVRMRIRILFALCETGEPGGWWCRDSDRSGVRMVVRGAGVGDGSGAGVGDGAGLYLWLERVISLWTDAVPVPAAVA</sequence>
<gene>
    <name evidence="1" type="ORF">GCM10009801_75030</name>
</gene>
<reference evidence="1 2" key="1">
    <citation type="journal article" date="2019" name="Int. J. Syst. Evol. Microbiol.">
        <title>The Global Catalogue of Microorganisms (GCM) 10K type strain sequencing project: providing services to taxonomists for standard genome sequencing and annotation.</title>
        <authorList>
            <consortium name="The Broad Institute Genomics Platform"/>
            <consortium name="The Broad Institute Genome Sequencing Center for Infectious Disease"/>
            <person name="Wu L."/>
            <person name="Ma J."/>
        </authorList>
    </citation>
    <scope>NUCLEOTIDE SEQUENCE [LARGE SCALE GENOMIC DNA]</scope>
    <source>
        <strain evidence="1 2">JCM 15478</strain>
    </source>
</reference>
<dbReference type="Proteomes" id="UP001500016">
    <property type="component" value="Unassembled WGS sequence"/>
</dbReference>
<comment type="caution">
    <text evidence="1">The sequence shown here is derived from an EMBL/GenBank/DDBJ whole genome shotgun (WGS) entry which is preliminary data.</text>
</comment>
<accession>A0ABN2X129</accession>